<dbReference type="GO" id="GO:0000160">
    <property type="term" value="P:phosphorelay signal transduction system"/>
    <property type="evidence" value="ECO:0007669"/>
    <property type="project" value="InterPro"/>
</dbReference>
<dbReference type="SUPFAM" id="SSF52172">
    <property type="entry name" value="CheY-like"/>
    <property type="match status" value="1"/>
</dbReference>
<dbReference type="EMBL" id="MPRJ01000034">
    <property type="protein sequence ID" value="OOZ36550.1"/>
    <property type="molecule type" value="Genomic_DNA"/>
</dbReference>
<comment type="caution">
    <text evidence="4">The sequence shown here is derived from an EMBL/GenBank/DDBJ whole genome shotgun (WGS) entry which is preliminary data.</text>
</comment>
<organism evidence="4 5">
    <name type="scientific">Solemya velesiana gill symbiont</name>
    <dbReference type="NCBI Taxonomy" id="1918948"/>
    <lineage>
        <taxon>Bacteria</taxon>
        <taxon>Pseudomonadati</taxon>
        <taxon>Pseudomonadota</taxon>
        <taxon>Gammaproteobacteria</taxon>
        <taxon>sulfur-oxidizing symbionts</taxon>
    </lineage>
</organism>
<accession>A0A1T2KUY9</accession>
<evidence type="ECO:0000259" key="3">
    <source>
        <dbReference type="PROSITE" id="PS50110"/>
    </source>
</evidence>
<dbReference type="InterPro" id="IPR011006">
    <property type="entry name" value="CheY-like_superfamily"/>
</dbReference>
<evidence type="ECO:0000256" key="1">
    <source>
        <dbReference type="ARBA" id="ARBA00022553"/>
    </source>
</evidence>
<gene>
    <name evidence="4" type="ORF">BOW51_06515</name>
</gene>
<dbReference type="InterPro" id="IPR050595">
    <property type="entry name" value="Bact_response_regulator"/>
</dbReference>
<proteinExistence type="predicted"/>
<keyword evidence="5" id="KW-1185">Reference proteome</keyword>
<dbReference type="RefSeq" id="WP_342748413.1">
    <property type="nucleotide sequence ID" value="NZ_MPRJ01000034.1"/>
</dbReference>
<comment type="caution">
    <text evidence="2">Lacks conserved residue(s) required for the propagation of feature annotation.</text>
</comment>
<sequence length="107" mass="11893">MNDRERTILVVDDAPGNIQLLSGILKEKYKVKAATSGEKALKIANKLPQPDLILLNIMMLEMDGYEVCRLLKSTPETRGIPVIFVTGKLTREDEQRGMDMGAVGYLT</sequence>
<reference evidence="4 5" key="1">
    <citation type="submission" date="2016-11" db="EMBL/GenBank/DDBJ databases">
        <title>Mixed transmission modes and dynamic genome evolution in an obligate animal-bacterial symbiosis.</title>
        <authorList>
            <person name="Russell S.L."/>
            <person name="Corbett-Detig R.B."/>
            <person name="Cavanaugh C.M."/>
        </authorList>
    </citation>
    <scope>NUCLEOTIDE SEQUENCE [LARGE SCALE GENOMIC DNA]</scope>
    <source>
        <strain evidence="4">Se-Cadez</strain>
    </source>
</reference>
<protein>
    <recommendedName>
        <fullName evidence="3">Response regulatory domain-containing protein</fullName>
    </recommendedName>
</protein>
<dbReference type="Pfam" id="PF00072">
    <property type="entry name" value="Response_reg"/>
    <property type="match status" value="1"/>
</dbReference>
<dbReference type="SMART" id="SM00448">
    <property type="entry name" value="REC"/>
    <property type="match status" value="1"/>
</dbReference>
<evidence type="ECO:0000313" key="5">
    <source>
        <dbReference type="Proteomes" id="UP000190896"/>
    </source>
</evidence>
<dbReference type="PROSITE" id="PS50110">
    <property type="entry name" value="RESPONSE_REGULATORY"/>
    <property type="match status" value="1"/>
</dbReference>
<dbReference type="Gene3D" id="3.40.50.2300">
    <property type="match status" value="1"/>
</dbReference>
<dbReference type="InterPro" id="IPR001789">
    <property type="entry name" value="Sig_transdc_resp-reg_receiver"/>
</dbReference>
<dbReference type="PANTHER" id="PTHR44591:SF3">
    <property type="entry name" value="RESPONSE REGULATORY DOMAIN-CONTAINING PROTEIN"/>
    <property type="match status" value="1"/>
</dbReference>
<dbReference type="AlphaFoldDB" id="A0A1T2KUY9"/>
<keyword evidence="1" id="KW-0597">Phosphoprotein</keyword>
<evidence type="ECO:0000256" key="2">
    <source>
        <dbReference type="PROSITE-ProRule" id="PRU00169"/>
    </source>
</evidence>
<dbReference type="Proteomes" id="UP000190896">
    <property type="component" value="Unassembled WGS sequence"/>
</dbReference>
<evidence type="ECO:0000313" key="4">
    <source>
        <dbReference type="EMBL" id="OOZ36550.1"/>
    </source>
</evidence>
<feature type="domain" description="Response regulatory" evidence="3">
    <location>
        <begin position="7"/>
        <end position="107"/>
    </location>
</feature>
<dbReference type="PANTHER" id="PTHR44591">
    <property type="entry name" value="STRESS RESPONSE REGULATOR PROTEIN 1"/>
    <property type="match status" value="1"/>
</dbReference>
<name>A0A1T2KUY9_9GAMM</name>